<keyword evidence="2" id="KW-1185">Reference proteome</keyword>
<evidence type="ECO:0000313" key="1">
    <source>
        <dbReference type="EMBL" id="TLU70669.1"/>
    </source>
</evidence>
<organism evidence="1 2">
    <name type="scientific">Lichenicoccus roseus</name>
    <dbReference type="NCBI Taxonomy" id="2683649"/>
    <lineage>
        <taxon>Bacteria</taxon>
        <taxon>Pseudomonadati</taxon>
        <taxon>Pseudomonadota</taxon>
        <taxon>Alphaproteobacteria</taxon>
        <taxon>Acetobacterales</taxon>
        <taxon>Acetobacteraceae</taxon>
        <taxon>Lichenicoccus</taxon>
    </lineage>
</organism>
<proteinExistence type="predicted"/>
<sequence length="78" mass="8909">MLTIGANGGRVWKQLTSSYRPLIETDSCEFNARTDFQLQDQIHVVEAVLERAAQSAQEALKRVAERMLAKQRVAYRML</sequence>
<gene>
    <name evidence="1" type="ORF">FE263_21005</name>
</gene>
<comment type="caution">
    <text evidence="1">The sequence shown here is derived from an EMBL/GenBank/DDBJ whole genome shotgun (WGS) entry which is preliminary data.</text>
</comment>
<dbReference type="EMBL" id="VCDI01000012">
    <property type="protein sequence ID" value="TLU70669.1"/>
    <property type="molecule type" value="Genomic_DNA"/>
</dbReference>
<dbReference type="AlphaFoldDB" id="A0A5R9J136"/>
<dbReference type="Proteomes" id="UP000305654">
    <property type="component" value="Unassembled WGS sequence"/>
</dbReference>
<dbReference type="RefSeq" id="WP_138328002.1">
    <property type="nucleotide sequence ID" value="NZ_VCDI01000012.1"/>
</dbReference>
<name>A0A5R9J136_9PROT</name>
<reference evidence="1 2" key="1">
    <citation type="submission" date="2019-05" db="EMBL/GenBank/DDBJ databases">
        <authorList>
            <person name="Pankratov T."/>
            <person name="Grouzdev D."/>
        </authorList>
    </citation>
    <scope>NUCLEOTIDE SEQUENCE [LARGE SCALE GENOMIC DNA]</scope>
    <source>
        <strain evidence="1 2">KEBCLARHB70R</strain>
    </source>
</reference>
<accession>A0A5R9J136</accession>
<evidence type="ECO:0000313" key="2">
    <source>
        <dbReference type="Proteomes" id="UP000305654"/>
    </source>
</evidence>
<protein>
    <submittedName>
        <fullName evidence="1">Uncharacterized protein</fullName>
    </submittedName>
</protein>